<dbReference type="InterPro" id="IPR027417">
    <property type="entry name" value="P-loop_NTPase"/>
</dbReference>
<dbReference type="Proteomes" id="UP001299068">
    <property type="component" value="Unassembled WGS sequence"/>
</dbReference>
<dbReference type="SUPFAM" id="SSF52540">
    <property type="entry name" value="P-loop containing nucleoside triphosphate hydrolases"/>
    <property type="match status" value="1"/>
</dbReference>
<dbReference type="PANTHER" id="PTHR30121">
    <property type="entry name" value="UNCHARACTERIZED PROTEIN YJGR-RELATED"/>
    <property type="match status" value="1"/>
</dbReference>
<dbReference type="Gene3D" id="3.40.50.300">
    <property type="entry name" value="P-loop containing nucleotide triphosphate hydrolases"/>
    <property type="match status" value="2"/>
</dbReference>
<protein>
    <submittedName>
        <fullName evidence="1">ATP-binding protein</fullName>
    </submittedName>
</protein>
<evidence type="ECO:0000313" key="1">
    <source>
        <dbReference type="EMBL" id="MBY0756294.1"/>
    </source>
</evidence>
<keyword evidence="1" id="KW-0547">Nucleotide-binding</keyword>
<name>A0ABS7KZQ6_CLOSR</name>
<gene>
    <name evidence="1" type="ORF">K5V21_12635</name>
</gene>
<dbReference type="RefSeq" id="WP_221861556.1">
    <property type="nucleotide sequence ID" value="NZ_JAIKTU010000010.1"/>
</dbReference>
<dbReference type="EMBL" id="JAIKTU010000010">
    <property type="protein sequence ID" value="MBY0756294.1"/>
    <property type="molecule type" value="Genomic_DNA"/>
</dbReference>
<proteinExistence type="predicted"/>
<dbReference type="InterPro" id="IPR051162">
    <property type="entry name" value="T4SS_component"/>
</dbReference>
<keyword evidence="1" id="KW-0067">ATP-binding</keyword>
<accession>A0ABS7KZQ6</accession>
<reference evidence="1 2" key="1">
    <citation type="journal article" date="2021" name="Cell Host Microbe">
        <title>in vivo commensal control of Clostridioides difficile virulence.</title>
        <authorList>
            <person name="Girinathan B.P."/>
            <person name="Dibenedetto N."/>
            <person name="Worley J.N."/>
            <person name="Peltier J."/>
            <person name="Arrieta-Ortiz M.L."/>
            <person name="Rupa Christinal Immanuel S."/>
            <person name="Lavin R."/>
            <person name="Delaney M.L."/>
            <person name="Cummins C."/>
            <person name="Hoffmann M."/>
            <person name="Luo Y."/>
            <person name="Gonzalez-Escalona N."/>
            <person name="Allard M."/>
            <person name="Onderdonk A.B."/>
            <person name="Gerber G.K."/>
            <person name="Sonenshein A.L."/>
            <person name="Baliga N."/>
            <person name="Dupuy B."/>
            <person name="Bry L."/>
        </authorList>
    </citation>
    <scope>NUCLEOTIDE SEQUENCE [LARGE SCALE GENOMIC DNA]</scope>
    <source>
        <strain evidence="1 2">DSM 599</strain>
    </source>
</reference>
<evidence type="ECO:0000313" key="2">
    <source>
        <dbReference type="Proteomes" id="UP001299068"/>
    </source>
</evidence>
<sequence>MKKLDYNPNLIEKIQPVGGISFKDNYIRKGDGYESCIHIYDYPTDVTEFWLKDLIEEFQDTVITVDIETGDKNTILKKIDRAITEHDSRVNESTDHVSSIKSSSEVQDLVNLVYDLTKNDEIMKYIVIRIYLYERTLEGLHKKEKDVMDKLESLRFRGAVFLNEAEYEWKSLFLSLSDQEKLANKVVKQPIPTLSLSAGYPFHFVELKDKAGTVIGESKTGGSIIFNPFTRDEIRKSYNSIMVGLTGAGKSTLMKKLMSNNSILGDTIRILDLTGEFGGIVSRLGGKVIRLDGTNGMINPFQIFATMIDDDNNVLEEQSYMFHLNKLSMQYNYLSKDCNSDELLEFENCVNEFYRENGIDKSNCTTFKVEEYPIMEDFLKFLKGLLYNDVEGTKLRDNITEYRKARLEKIILTISNVINSYGNLFNGHSSIEDISSIQVLSFEVRNLSQFASNVFNAQIFSILTMLWNEALKQGIKQKKLYDSGQISIEEAIKYILYVDEAHKYVNSNNELAVDFFINFIREDRKYFAGLILATQSINDMVPKNKENHVLEKIRTLFELTQYKFIMQQDNNTKEALEDIFNGQLNSSEIDIIPYFQKGDVILLINGMENILFNVKLSKEEEKLFEGGA</sequence>
<dbReference type="GO" id="GO:0005524">
    <property type="term" value="F:ATP binding"/>
    <property type="evidence" value="ECO:0007669"/>
    <property type="project" value="UniProtKB-KW"/>
</dbReference>
<organism evidence="1 2">
    <name type="scientific">Clostridium sardiniense</name>
    <name type="common">Clostridium absonum</name>
    <dbReference type="NCBI Taxonomy" id="29369"/>
    <lineage>
        <taxon>Bacteria</taxon>
        <taxon>Bacillati</taxon>
        <taxon>Bacillota</taxon>
        <taxon>Clostridia</taxon>
        <taxon>Eubacteriales</taxon>
        <taxon>Clostridiaceae</taxon>
        <taxon>Clostridium</taxon>
    </lineage>
</organism>
<dbReference type="PANTHER" id="PTHR30121:SF6">
    <property type="entry name" value="SLR6007 PROTEIN"/>
    <property type="match status" value="1"/>
</dbReference>
<keyword evidence="2" id="KW-1185">Reference proteome</keyword>
<comment type="caution">
    <text evidence="1">The sequence shown here is derived from an EMBL/GenBank/DDBJ whole genome shotgun (WGS) entry which is preliminary data.</text>
</comment>